<evidence type="ECO:0000313" key="1">
    <source>
        <dbReference type="EMBL" id="MDP4095251.1"/>
    </source>
</evidence>
<proteinExistence type="predicted"/>
<keyword evidence="2" id="KW-1185">Reference proteome</keyword>
<organism evidence="1 2">
    <name type="scientific">Paenibacillus zeirhizosphaerae</name>
    <dbReference type="NCBI Taxonomy" id="2987519"/>
    <lineage>
        <taxon>Bacteria</taxon>
        <taxon>Bacillati</taxon>
        <taxon>Bacillota</taxon>
        <taxon>Bacilli</taxon>
        <taxon>Bacillales</taxon>
        <taxon>Paenibacillaceae</taxon>
        <taxon>Paenibacillus</taxon>
    </lineage>
</organism>
<gene>
    <name evidence="1" type="ORF">OIN60_00400</name>
</gene>
<dbReference type="RefSeq" id="WP_305752889.1">
    <property type="nucleotide sequence ID" value="NZ_JAPCKK010000001.1"/>
</dbReference>
<accession>A0ABT9FKJ6</accession>
<evidence type="ECO:0000313" key="2">
    <source>
        <dbReference type="Proteomes" id="UP001241848"/>
    </source>
</evidence>
<comment type="caution">
    <text evidence="1">The sequence shown here is derived from an EMBL/GenBank/DDBJ whole genome shotgun (WGS) entry which is preliminary data.</text>
</comment>
<dbReference type="EMBL" id="JAPCKK010000001">
    <property type="protein sequence ID" value="MDP4095251.1"/>
    <property type="molecule type" value="Genomic_DNA"/>
</dbReference>
<protein>
    <submittedName>
        <fullName evidence="1">Uncharacterized protein</fullName>
    </submittedName>
</protein>
<name>A0ABT9FKJ6_9BACL</name>
<dbReference type="Proteomes" id="UP001241848">
    <property type="component" value="Unassembled WGS sequence"/>
</dbReference>
<reference evidence="1 2" key="1">
    <citation type="submission" date="2022-10" db="EMBL/GenBank/DDBJ databases">
        <title>Paenibacillus description and whole genome data of maize root bacterial community.</title>
        <authorList>
            <person name="Marton D."/>
            <person name="Farkas M."/>
            <person name="Cserhati M."/>
        </authorList>
    </citation>
    <scope>NUCLEOTIDE SEQUENCE [LARGE SCALE GENOMIC DNA]</scope>
    <source>
        <strain evidence="1 2">P96</strain>
    </source>
</reference>
<sequence length="91" mass="10073">MSQPDNEKVYDLSTACSLEDHRQCQFSTVVGMAADISEQEGLDLSPQLKVIMETKKLTESSMKSALREWVNTIPESQKEVAADLLNIAENG</sequence>